<evidence type="ECO:0000256" key="6">
    <source>
        <dbReference type="ARBA" id="ARBA00022723"/>
    </source>
</evidence>
<evidence type="ECO:0000259" key="16">
    <source>
        <dbReference type="Pfam" id="PF00501"/>
    </source>
</evidence>
<comment type="catalytic activity">
    <reaction evidence="15">
        <text>firefly D-luciferin + ATP + O2 = firefly oxyluciferin + hnu + AMP + CO2 + diphosphate</text>
        <dbReference type="Rhea" id="RHEA:10732"/>
        <dbReference type="ChEBI" id="CHEBI:15379"/>
        <dbReference type="ChEBI" id="CHEBI:16526"/>
        <dbReference type="ChEBI" id="CHEBI:16792"/>
        <dbReference type="ChEBI" id="CHEBI:30212"/>
        <dbReference type="ChEBI" id="CHEBI:30616"/>
        <dbReference type="ChEBI" id="CHEBI:33019"/>
        <dbReference type="ChEBI" id="CHEBI:58038"/>
        <dbReference type="ChEBI" id="CHEBI:456215"/>
        <dbReference type="EC" id="1.13.12.7"/>
    </reaction>
</comment>
<keyword evidence="8" id="KW-0067">ATP-binding</keyword>
<keyword evidence="19" id="KW-1185">Reference proteome</keyword>
<reference evidence="18 19" key="1">
    <citation type="submission" date="2017-03" db="EMBL/GenBank/DDBJ databases">
        <title>Genome of the blue death feigning beetle - Asbolus verrucosus.</title>
        <authorList>
            <person name="Rider S.D."/>
        </authorList>
    </citation>
    <scope>NUCLEOTIDE SEQUENCE [LARGE SCALE GENOMIC DNA]</scope>
    <source>
        <strain evidence="18">Butters</strain>
        <tissue evidence="18">Head and leg muscle</tissue>
    </source>
</reference>
<dbReference type="GO" id="GO:0004497">
    <property type="term" value="F:monooxygenase activity"/>
    <property type="evidence" value="ECO:0007669"/>
    <property type="project" value="UniProtKB-KW"/>
</dbReference>
<feature type="domain" description="AMP-binding enzyme C-terminal" evidence="17">
    <location>
        <begin position="451"/>
        <end position="527"/>
    </location>
</feature>
<keyword evidence="13" id="KW-0455">Luminescence</keyword>
<name>A0A482V2N5_ASBVE</name>
<dbReference type="Gene3D" id="3.30.300.30">
    <property type="match status" value="1"/>
</dbReference>
<evidence type="ECO:0000256" key="11">
    <source>
        <dbReference type="ARBA" id="ARBA00023033"/>
    </source>
</evidence>
<dbReference type="InterPro" id="IPR020845">
    <property type="entry name" value="AMP-binding_CS"/>
</dbReference>
<dbReference type="EC" id="1.13.12.7" evidence="4"/>
<dbReference type="Gene3D" id="3.40.50.980">
    <property type="match status" value="2"/>
</dbReference>
<dbReference type="Pfam" id="PF00501">
    <property type="entry name" value="AMP-binding"/>
    <property type="match status" value="1"/>
</dbReference>
<evidence type="ECO:0000256" key="9">
    <source>
        <dbReference type="ARBA" id="ARBA00022842"/>
    </source>
</evidence>
<dbReference type="GO" id="GO:0005524">
    <property type="term" value="F:ATP binding"/>
    <property type="evidence" value="ECO:0007669"/>
    <property type="project" value="UniProtKB-KW"/>
</dbReference>
<organism evidence="18 19">
    <name type="scientific">Asbolus verrucosus</name>
    <name type="common">Desert ironclad beetle</name>
    <dbReference type="NCBI Taxonomy" id="1661398"/>
    <lineage>
        <taxon>Eukaryota</taxon>
        <taxon>Metazoa</taxon>
        <taxon>Ecdysozoa</taxon>
        <taxon>Arthropoda</taxon>
        <taxon>Hexapoda</taxon>
        <taxon>Insecta</taxon>
        <taxon>Pterygota</taxon>
        <taxon>Neoptera</taxon>
        <taxon>Endopterygota</taxon>
        <taxon>Coleoptera</taxon>
        <taxon>Polyphaga</taxon>
        <taxon>Cucujiformia</taxon>
        <taxon>Tenebrionidae</taxon>
        <taxon>Pimeliinae</taxon>
        <taxon>Asbolus</taxon>
    </lineage>
</organism>
<evidence type="ECO:0000256" key="8">
    <source>
        <dbReference type="ARBA" id="ARBA00022840"/>
    </source>
</evidence>
<dbReference type="InterPro" id="IPR025110">
    <property type="entry name" value="AMP-bd_C"/>
</dbReference>
<dbReference type="InterPro" id="IPR000873">
    <property type="entry name" value="AMP-dep_synth/lig_dom"/>
</dbReference>
<keyword evidence="14" id="KW-0599">Photoprotein</keyword>
<comment type="similarity">
    <text evidence="3">Belongs to the ATP-dependent AMP-binding enzyme family.</text>
</comment>
<dbReference type="PROSITE" id="PS00455">
    <property type="entry name" value="AMP_BINDING"/>
    <property type="match status" value="1"/>
</dbReference>
<dbReference type="STRING" id="1661398.A0A482V2N5"/>
<keyword evidence="11" id="KW-0503">Monooxygenase</keyword>
<dbReference type="InterPro" id="IPR045851">
    <property type="entry name" value="AMP-bd_C_sf"/>
</dbReference>
<evidence type="ECO:0000256" key="4">
    <source>
        <dbReference type="ARBA" id="ARBA00012532"/>
    </source>
</evidence>
<evidence type="ECO:0000256" key="2">
    <source>
        <dbReference type="ARBA" id="ARBA00004275"/>
    </source>
</evidence>
<evidence type="ECO:0000256" key="15">
    <source>
        <dbReference type="ARBA" id="ARBA00048497"/>
    </source>
</evidence>
<dbReference type="EMBL" id="QDEB01132316">
    <property type="protein sequence ID" value="RZB38958.1"/>
    <property type="molecule type" value="Genomic_DNA"/>
</dbReference>
<keyword evidence="7" id="KW-0547">Nucleotide-binding</keyword>
<dbReference type="Gene3D" id="2.30.38.10">
    <property type="entry name" value="Luciferase, Domain 3"/>
    <property type="match status" value="1"/>
</dbReference>
<dbReference type="SUPFAM" id="SSF56801">
    <property type="entry name" value="Acetyl-CoA synthetase-like"/>
    <property type="match status" value="1"/>
</dbReference>
<evidence type="ECO:0000256" key="5">
    <source>
        <dbReference type="ARBA" id="ARBA00019043"/>
    </source>
</evidence>
<dbReference type="GO" id="GO:0016405">
    <property type="term" value="F:CoA-ligase activity"/>
    <property type="evidence" value="ECO:0007669"/>
    <property type="project" value="TreeGrafter"/>
</dbReference>
<keyword evidence="6" id="KW-0479">Metal-binding</keyword>
<evidence type="ECO:0000256" key="12">
    <source>
        <dbReference type="ARBA" id="ARBA00023140"/>
    </source>
</evidence>
<evidence type="ECO:0000256" key="14">
    <source>
        <dbReference type="ARBA" id="ARBA00023262"/>
    </source>
</evidence>
<keyword evidence="9" id="KW-0460">Magnesium</keyword>
<dbReference type="PANTHER" id="PTHR24096">
    <property type="entry name" value="LONG-CHAIN-FATTY-ACID--COA LIGASE"/>
    <property type="match status" value="1"/>
</dbReference>
<proteinExistence type="inferred from homology"/>
<dbReference type="GO" id="GO:0005777">
    <property type="term" value="C:peroxisome"/>
    <property type="evidence" value="ECO:0007669"/>
    <property type="project" value="UniProtKB-SubCell"/>
</dbReference>
<evidence type="ECO:0000313" key="18">
    <source>
        <dbReference type="EMBL" id="RZB38958.1"/>
    </source>
</evidence>
<comment type="subcellular location">
    <subcellularLocation>
        <location evidence="2">Peroxisome</location>
    </subcellularLocation>
</comment>
<dbReference type="FunFam" id="3.30.300.30:FF:000007">
    <property type="entry name" value="4-coumarate--CoA ligase 2"/>
    <property type="match status" value="1"/>
</dbReference>
<evidence type="ECO:0000256" key="10">
    <source>
        <dbReference type="ARBA" id="ARBA00023002"/>
    </source>
</evidence>
<dbReference type="GO" id="GO:0008218">
    <property type="term" value="P:bioluminescence"/>
    <property type="evidence" value="ECO:0007669"/>
    <property type="project" value="UniProtKB-KW"/>
</dbReference>
<gene>
    <name evidence="18" type="ORF">BDFB_009180</name>
</gene>
<evidence type="ECO:0000313" key="19">
    <source>
        <dbReference type="Proteomes" id="UP000292052"/>
    </source>
</evidence>
<feature type="domain" description="AMP-dependent synthetase/ligase" evidence="16">
    <location>
        <begin position="37"/>
        <end position="400"/>
    </location>
</feature>
<dbReference type="OrthoDB" id="10253869at2759"/>
<accession>A0A482V2N5</accession>
<keyword evidence="10" id="KW-0560">Oxidoreductase</keyword>
<dbReference type="AlphaFoldDB" id="A0A482V2N5"/>
<evidence type="ECO:0000259" key="17">
    <source>
        <dbReference type="Pfam" id="PF13193"/>
    </source>
</evidence>
<comment type="caution">
    <text evidence="18">The sequence shown here is derived from an EMBL/GenBank/DDBJ whole genome shotgun (WGS) entry which is preliminary data.</text>
</comment>
<dbReference type="Proteomes" id="UP000292052">
    <property type="component" value="Unassembled WGS sequence"/>
</dbReference>
<sequence>MVENDIFIVKGLSPIVNIPTVPLGKLIYDKLVLNNNENKALINGHTGESISNKKLLGRIMCLSECLLKLGCGKNTVVTICSENCIEFFIPVIAALYIGAIVAPINHNYTKREIRHAIDISKPKIIFCSEQVFPKFSELKRKVNYIDKVLIINDTTTTEGAESMTSFVRKSLRKGPLLYRFRPAEVEVANDVAFILYSSGTTGLPKGVMITHRNVLTIFAQNDDPRITNQDEGRCILGILPFFHAYGMIAGLNNIYKQTKVIVLKKFEEHLFLKSIGKYRISSLLLVPPLLVFLAKSRLLHYYDLSSVKEVFCGAAPLSKNTEDEVKRRLKISSVRQGYGLTETTLAVIKMPLGHNKSGSSGRLLPYMLCKIRDPETGTSLGPNQIGELCFKGPLVMKGYYGNAEATRSSFTQDGWLLTGDLGYYDNEEYFFIVDRLKEVIKYKGFQVAPTELEAILLSHRKIKDAAVLGIPHEASGELPLAFVVPNPSSGLTEEEVKRFVAAKVSPEKRLRGGVIFVPEIPKNPSGKILRRELRELLTKKYKSKL</sequence>
<dbReference type="PANTHER" id="PTHR24096:SF423">
    <property type="entry name" value="GM05240P"/>
    <property type="match status" value="1"/>
</dbReference>
<evidence type="ECO:0000256" key="1">
    <source>
        <dbReference type="ARBA" id="ARBA00001946"/>
    </source>
</evidence>
<comment type="cofactor">
    <cofactor evidence="1">
        <name>Mg(2+)</name>
        <dbReference type="ChEBI" id="CHEBI:18420"/>
    </cofactor>
</comment>
<dbReference type="Pfam" id="PF13193">
    <property type="entry name" value="AMP-binding_C"/>
    <property type="match status" value="1"/>
</dbReference>
<evidence type="ECO:0000256" key="7">
    <source>
        <dbReference type="ARBA" id="ARBA00022741"/>
    </source>
</evidence>
<keyword evidence="12" id="KW-0576">Peroxisome</keyword>
<protein>
    <recommendedName>
        <fullName evidence="5">Luciferin 4-monooxygenase</fullName>
        <ecNumber evidence="4">1.13.12.7</ecNumber>
    </recommendedName>
</protein>
<dbReference type="GO" id="GO:0046872">
    <property type="term" value="F:metal ion binding"/>
    <property type="evidence" value="ECO:0007669"/>
    <property type="project" value="UniProtKB-KW"/>
</dbReference>
<evidence type="ECO:0000256" key="3">
    <source>
        <dbReference type="ARBA" id="ARBA00006432"/>
    </source>
</evidence>
<evidence type="ECO:0000256" key="13">
    <source>
        <dbReference type="ARBA" id="ARBA00023223"/>
    </source>
</evidence>